<keyword evidence="3" id="KW-0732">Signal</keyword>
<feature type="domain" description="Capsule synthesis protein CapA" evidence="4">
    <location>
        <begin position="64"/>
        <end position="310"/>
    </location>
</feature>
<dbReference type="EMBL" id="JBHTKJ010000016">
    <property type="protein sequence ID" value="MFD1038333.1"/>
    <property type="molecule type" value="Genomic_DNA"/>
</dbReference>
<evidence type="ECO:0000313" key="5">
    <source>
        <dbReference type="EMBL" id="MFD1038333.1"/>
    </source>
</evidence>
<keyword evidence="6" id="KW-1185">Reference proteome</keyword>
<comment type="similarity">
    <text evidence="1">Belongs to the CapA family.</text>
</comment>
<dbReference type="RefSeq" id="WP_390361196.1">
    <property type="nucleotide sequence ID" value="NZ_JBHTKJ010000016.1"/>
</dbReference>
<dbReference type="PANTHER" id="PTHR33393">
    <property type="entry name" value="POLYGLUTAMINE SYNTHESIS ACCESSORY PROTEIN RV0574C-RELATED"/>
    <property type="match status" value="1"/>
</dbReference>
<evidence type="ECO:0000259" key="4">
    <source>
        <dbReference type="SMART" id="SM00854"/>
    </source>
</evidence>
<evidence type="ECO:0000256" key="2">
    <source>
        <dbReference type="SAM" id="MobiDB-lite"/>
    </source>
</evidence>
<dbReference type="Pfam" id="PF09587">
    <property type="entry name" value="PGA_cap"/>
    <property type="match status" value="1"/>
</dbReference>
<proteinExistence type="inferred from homology"/>
<feature type="compositionally biased region" description="Acidic residues" evidence="2">
    <location>
        <begin position="38"/>
        <end position="51"/>
    </location>
</feature>
<dbReference type="Gene3D" id="3.60.21.10">
    <property type="match status" value="1"/>
</dbReference>
<name>A0ABW3LIY0_9BACI</name>
<dbReference type="CDD" id="cd07381">
    <property type="entry name" value="MPP_CapA"/>
    <property type="match status" value="1"/>
</dbReference>
<dbReference type="Proteomes" id="UP001597040">
    <property type="component" value="Unassembled WGS sequence"/>
</dbReference>
<dbReference type="InterPro" id="IPR019079">
    <property type="entry name" value="Capsule_synth_CapA"/>
</dbReference>
<dbReference type="PROSITE" id="PS51257">
    <property type="entry name" value="PROKAR_LIPOPROTEIN"/>
    <property type="match status" value="1"/>
</dbReference>
<feature type="signal peptide" evidence="3">
    <location>
        <begin position="1"/>
        <end position="23"/>
    </location>
</feature>
<evidence type="ECO:0000313" key="6">
    <source>
        <dbReference type="Proteomes" id="UP001597040"/>
    </source>
</evidence>
<dbReference type="InterPro" id="IPR052169">
    <property type="entry name" value="CW_Biosynth-Accessory"/>
</dbReference>
<organism evidence="5 6">
    <name type="scientific">Virgibacillus byunsanensis</name>
    <dbReference type="NCBI Taxonomy" id="570945"/>
    <lineage>
        <taxon>Bacteria</taxon>
        <taxon>Bacillati</taxon>
        <taxon>Bacillota</taxon>
        <taxon>Bacilli</taxon>
        <taxon>Bacillales</taxon>
        <taxon>Bacillaceae</taxon>
        <taxon>Virgibacillus</taxon>
    </lineage>
</organism>
<dbReference type="SUPFAM" id="SSF56300">
    <property type="entry name" value="Metallo-dependent phosphatases"/>
    <property type="match status" value="1"/>
</dbReference>
<dbReference type="InterPro" id="IPR029052">
    <property type="entry name" value="Metallo-depent_PP-like"/>
</dbReference>
<reference evidence="6" key="1">
    <citation type="journal article" date="2019" name="Int. J. Syst. Evol. Microbiol.">
        <title>The Global Catalogue of Microorganisms (GCM) 10K type strain sequencing project: providing services to taxonomists for standard genome sequencing and annotation.</title>
        <authorList>
            <consortium name="The Broad Institute Genomics Platform"/>
            <consortium name="The Broad Institute Genome Sequencing Center for Infectious Disease"/>
            <person name="Wu L."/>
            <person name="Ma J."/>
        </authorList>
    </citation>
    <scope>NUCLEOTIDE SEQUENCE [LARGE SCALE GENOMIC DNA]</scope>
    <source>
        <strain evidence="6">CCUG 56754</strain>
    </source>
</reference>
<gene>
    <name evidence="5" type="ORF">ACFQ3N_07905</name>
</gene>
<protein>
    <submittedName>
        <fullName evidence="5">CapA family protein</fullName>
    </submittedName>
</protein>
<dbReference type="SMART" id="SM00854">
    <property type="entry name" value="PGA_cap"/>
    <property type="match status" value="1"/>
</dbReference>
<accession>A0ABW3LIY0</accession>
<evidence type="ECO:0000256" key="1">
    <source>
        <dbReference type="ARBA" id="ARBA00005662"/>
    </source>
</evidence>
<comment type="caution">
    <text evidence="5">The sequence shown here is derived from an EMBL/GenBank/DDBJ whole genome shotgun (WGS) entry which is preliminary data.</text>
</comment>
<sequence>MNWGKLVNFLSILILGIFVVACSANEDTNESNDSTNANEEEPIEETEEEQQVPEKPEKIEQEITVSAIGDMLIHNSVYQDANTGNGYDFTTMLEAVKPTLNDTTLSFANQETMIGGDALGLSSYPTFNSPKEVGDALKWAGVDVVALANNHTLDRGEEAIQNAIDHWETIDMMYTGAYKDQEDRENIRVYETDEGISIAFLAYTYGTNGIPVPEGKDYLVNLIEQEMIASDIARAKEQADVVALSLHFGNEYERMPSEQQKELVQFAADQGVHVVLGHHPHVLQPVDWVRGEEGNKMFVAYSLGNFLSGQDEFYRRIGGVVKFSIKKTIEGEEETIEVTSPQFMPTFVEYENWRNYKVTPMYQLTDSDLSEADRHYQEIKDHMSQWVPELEFMEE</sequence>
<dbReference type="PANTHER" id="PTHR33393:SF12">
    <property type="entry name" value="CAPSULE BIOSYNTHESIS PROTEIN CAPA"/>
    <property type="match status" value="1"/>
</dbReference>
<feature type="chain" id="PRO_5045261097" evidence="3">
    <location>
        <begin position="24"/>
        <end position="395"/>
    </location>
</feature>
<feature type="region of interest" description="Disordered" evidence="2">
    <location>
        <begin position="27"/>
        <end position="57"/>
    </location>
</feature>
<evidence type="ECO:0000256" key="3">
    <source>
        <dbReference type="SAM" id="SignalP"/>
    </source>
</evidence>